<reference evidence="1 2" key="1">
    <citation type="journal article" date="2014" name="Syst. Appl. Microbiol.">
        <title>Genomic insights into the taxonomic status of the three subspecies of Bacillus subtilis.</title>
        <authorList>
            <person name="Yi H."/>
            <person name="Chun J."/>
            <person name="Cha C.J."/>
        </authorList>
    </citation>
    <scope>NUCLEOTIDE SEQUENCE [LARGE SCALE GENOMIC DNA]</scope>
    <source>
        <strain evidence="1 2">KCTC 13429</strain>
    </source>
</reference>
<name>A0A9W5LI97_9BACI</name>
<organism evidence="1 2">
    <name type="scientific">Bacillus inaquosorum KCTC 13429</name>
    <dbReference type="NCBI Taxonomy" id="1236548"/>
    <lineage>
        <taxon>Bacteria</taxon>
        <taxon>Bacillati</taxon>
        <taxon>Bacillota</taxon>
        <taxon>Bacilli</taxon>
        <taxon>Bacillales</taxon>
        <taxon>Bacillaceae</taxon>
        <taxon>Bacillus</taxon>
    </lineage>
</organism>
<accession>A0A9W5LI97</accession>
<keyword evidence="2" id="KW-1185">Reference proteome</keyword>
<sequence>MQNTPHHFSSLNIHNMTTTLSAYHFDSQHLIPFRLLHKTRQTDTKYS</sequence>
<dbReference type="EMBL" id="AMXN01000004">
    <property type="protein sequence ID" value="ELS61270.1"/>
    <property type="molecule type" value="Genomic_DNA"/>
</dbReference>
<protein>
    <submittedName>
        <fullName evidence="1">Uncharacterized protein</fullName>
    </submittedName>
</protein>
<comment type="caution">
    <text evidence="1">The sequence shown here is derived from an EMBL/GenBank/DDBJ whole genome shotgun (WGS) entry which is preliminary data.</text>
</comment>
<dbReference type="Proteomes" id="UP000011182">
    <property type="component" value="Unassembled WGS sequence"/>
</dbReference>
<evidence type="ECO:0000313" key="1">
    <source>
        <dbReference type="EMBL" id="ELS61270.1"/>
    </source>
</evidence>
<gene>
    <name evidence="1" type="ORF">BSI_27320</name>
</gene>
<proteinExistence type="predicted"/>
<evidence type="ECO:0000313" key="2">
    <source>
        <dbReference type="Proteomes" id="UP000011182"/>
    </source>
</evidence>
<dbReference type="AlphaFoldDB" id="A0A9W5LI97"/>